<dbReference type="AlphaFoldDB" id="A0A388JSM3"/>
<reference evidence="1 2" key="1">
    <citation type="journal article" date="2018" name="Cell">
        <title>The Chara Genome: Secondary Complexity and Implications for Plant Terrestrialization.</title>
        <authorList>
            <person name="Nishiyama T."/>
            <person name="Sakayama H."/>
            <person name="Vries J.D."/>
            <person name="Buschmann H."/>
            <person name="Saint-Marcoux D."/>
            <person name="Ullrich K.K."/>
            <person name="Haas F.B."/>
            <person name="Vanderstraeten L."/>
            <person name="Becker D."/>
            <person name="Lang D."/>
            <person name="Vosolsobe S."/>
            <person name="Rombauts S."/>
            <person name="Wilhelmsson P.K.I."/>
            <person name="Janitza P."/>
            <person name="Kern R."/>
            <person name="Heyl A."/>
            <person name="Rumpler F."/>
            <person name="Villalobos L.I.A.C."/>
            <person name="Clay J.M."/>
            <person name="Skokan R."/>
            <person name="Toyoda A."/>
            <person name="Suzuki Y."/>
            <person name="Kagoshima H."/>
            <person name="Schijlen E."/>
            <person name="Tajeshwar N."/>
            <person name="Catarino B."/>
            <person name="Hetherington A.J."/>
            <person name="Saltykova A."/>
            <person name="Bonnot C."/>
            <person name="Breuninger H."/>
            <person name="Symeonidi A."/>
            <person name="Radhakrishnan G.V."/>
            <person name="Van Nieuwerburgh F."/>
            <person name="Deforce D."/>
            <person name="Chang C."/>
            <person name="Karol K.G."/>
            <person name="Hedrich R."/>
            <person name="Ulvskov P."/>
            <person name="Glockner G."/>
            <person name="Delwiche C.F."/>
            <person name="Petrasek J."/>
            <person name="Van de Peer Y."/>
            <person name="Friml J."/>
            <person name="Beilby M."/>
            <person name="Dolan L."/>
            <person name="Kohara Y."/>
            <person name="Sugano S."/>
            <person name="Fujiyama A."/>
            <person name="Delaux P.-M."/>
            <person name="Quint M."/>
            <person name="TheiBen G."/>
            <person name="Hagemann M."/>
            <person name="Harholt J."/>
            <person name="Dunand C."/>
            <person name="Zachgo S."/>
            <person name="Langdale J."/>
            <person name="Maumus F."/>
            <person name="Straeten D.V.D."/>
            <person name="Gould S.B."/>
            <person name="Rensing S.A."/>
        </authorList>
    </citation>
    <scope>NUCLEOTIDE SEQUENCE [LARGE SCALE GENOMIC DNA]</scope>
    <source>
        <strain evidence="1 2">S276</strain>
    </source>
</reference>
<protein>
    <submittedName>
        <fullName evidence="1">Uncharacterized protein</fullName>
    </submittedName>
</protein>
<keyword evidence="2" id="KW-1185">Reference proteome</keyword>
<organism evidence="1 2">
    <name type="scientific">Chara braunii</name>
    <name type="common">Braun's stonewort</name>
    <dbReference type="NCBI Taxonomy" id="69332"/>
    <lineage>
        <taxon>Eukaryota</taxon>
        <taxon>Viridiplantae</taxon>
        <taxon>Streptophyta</taxon>
        <taxon>Charophyceae</taxon>
        <taxon>Charales</taxon>
        <taxon>Characeae</taxon>
        <taxon>Chara</taxon>
    </lineage>
</organism>
<comment type="caution">
    <text evidence="1">The sequence shown here is derived from an EMBL/GenBank/DDBJ whole genome shotgun (WGS) entry which is preliminary data.</text>
</comment>
<dbReference type="EMBL" id="BFEA01000014">
    <property type="protein sequence ID" value="GBG60796.1"/>
    <property type="molecule type" value="Genomic_DNA"/>
</dbReference>
<accession>A0A388JSM3</accession>
<name>A0A388JSM3_CHABU</name>
<dbReference type="Proteomes" id="UP000265515">
    <property type="component" value="Unassembled WGS sequence"/>
</dbReference>
<evidence type="ECO:0000313" key="1">
    <source>
        <dbReference type="EMBL" id="GBG60796.1"/>
    </source>
</evidence>
<gene>
    <name evidence="1" type="ORF">CBR_g12534</name>
</gene>
<sequence length="256" mass="28389">MSHSRWRWRREERNAREAGLCGIGRSRRGWVDLEENNSNSEVGRIGGDDEWTVLKEVLEPGVHSRLESGEGITETERHDGKLIVPESRTKSSLGLVLLGYTDLVISATKIDLREEMVAGEAVKQIIRTRHGIAVFDHVVVETAVVNTETKGVVLLVIEEDRGTPWGSTRFNESPDQAAPQVGARVPGFGNRKAIWGAILNVIVGFKLDVVLDIAHGRDNVVRDRWWEDITILAKEGTNARRQGREKGVKFLGSGGV</sequence>
<dbReference type="Gramene" id="GBG60796">
    <property type="protein sequence ID" value="GBG60796"/>
    <property type="gene ID" value="CBR_g12534"/>
</dbReference>
<proteinExistence type="predicted"/>
<evidence type="ECO:0000313" key="2">
    <source>
        <dbReference type="Proteomes" id="UP000265515"/>
    </source>
</evidence>